<dbReference type="GO" id="GO:0009736">
    <property type="term" value="P:cytokinin-activated signaling pathway"/>
    <property type="evidence" value="ECO:0007669"/>
    <property type="project" value="UniProtKB-KW"/>
</dbReference>
<evidence type="ECO:0000256" key="5">
    <source>
        <dbReference type="ARBA" id="ARBA00023242"/>
    </source>
</evidence>
<keyword evidence="2" id="KW-0963">Cytoplasm</keyword>
<dbReference type="GO" id="GO:0005737">
    <property type="term" value="C:cytoplasm"/>
    <property type="evidence" value="ECO:0007669"/>
    <property type="project" value="UniProtKB-SubCell"/>
</dbReference>
<comment type="similarity">
    <text evidence="6">Belongs to the SOFL plant protein family.</text>
</comment>
<organism evidence="8 9">
    <name type="scientific">Perilla frutescens var. hirtella</name>
    <name type="common">Perilla citriodora</name>
    <name type="synonym">Perilla setoyensis</name>
    <dbReference type="NCBI Taxonomy" id="608512"/>
    <lineage>
        <taxon>Eukaryota</taxon>
        <taxon>Viridiplantae</taxon>
        <taxon>Streptophyta</taxon>
        <taxon>Embryophyta</taxon>
        <taxon>Tracheophyta</taxon>
        <taxon>Spermatophyta</taxon>
        <taxon>Magnoliopsida</taxon>
        <taxon>eudicotyledons</taxon>
        <taxon>Gunneridae</taxon>
        <taxon>Pentapetalae</taxon>
        <taxon>asterids</taxon>
        <taxon>lamiids</taxon>
        <taxon>Lamiales</taxon>
        <taxon>Lamiaceae</taxon>
        <taxon>Nepetoideae</taxon>
        <taxon>Elsholtzieae</taxon>
        <taxon>Perilla</taxon>
    </lineage>
</organism>
<feature type="compositionally biased region" description="Basic and acidic residues" evidence="7">
    <location>
        <begin position="161"/>
        <end position="172"/>
    </location>
</feature>
<evidence type="ECO:0000256" key="6">
    <source>
        <dbReference type="ARBA" id="ARBA00024199"/>
    </source>
</evidence>
<keyword evidence="4" id="KW-0932">Cytokinin signaling pathway</keyword>
<keyword evidence="3" id="KW-0203">Cytokinin biosynthesis</keyword>
<sequence length="172" mass="19153">MNISTSECSSGCESGWTTYLDQLSNSTNPYNRQNHEVKGAYVNEEDEDLSMVSDASSGPPHLHESYGAVDTHCYGFASPVQEDKKKGKQKTSRTKETKMKKQHNNFCLDDTASSPMLHFSQANHFSHAFSTSHFEEEDTPEKNVGFLKSSTKGKSGTCLPRFRDTKLSSKKA</sequence>
<feature type="region of interest" description="Disordered" evidence="7">
    <location>
        <begin position="79"/>
        <end position="105"/>
    </location>
</feature>
<comment type="subcellular location">
    <subcellularLocation>
        <location evidence="1">Cytoplasm</location>
    </subcellularLocation>
</comment>
<dbReference type="AlphaFoldDB" id="A0AAD4IVM6"/>
<dbReference type="InterPro" id="IPR044670">
    <property type="entry name" value="SOFL"/>
</dbReference>
<name>A0AAD4IVM6_PERFH</name>
<dbReference type="GO" id="GO:0009691">
    <property type="term" value="P:cytokinin biosynthetic process"/>
    <property type="evidence" value="ECO:0007669"/>
    <property type="project" value="UniProtKB-KW"/>
</dbReference>
<reference evidence="8 9" key="1">
    <citation type="journal article" date="2021" name="Nat. Commun.">
        <title>Incipient diploidization of the medicinal plant Perilla within 10,000 years.</title>
        <authorList>
            <person name="Zhang Y."/>
            <person name="Shen Q."/>
            <person name="Leng L."/>
            <person name="Zhang D."/>
            <person name="Chen S."/>
            <person name="Shi Y."/>
            <person name="Ning Z."/>
            <person name="Chen S."/>
        </authorList>
    </citation>
    <scope>NUCLEOTIDE SEQUENCE [LARGE SCALE GENOMIC DNA]</scope>
    <source>
        <strain evidence="9">cv. PC099</strain>
    </source>
</reference>
<evidence type="ECO:0000256" key="2">
    <source>
        <dbReference type="ARBA" id="ARBA00022490"/>
    </source>
</evidence>
<evidence type="ECO:0000256" key="4">
    <source>
        <dbReference type="ARBA" id="ARBA00022864"/>
    </source>
</evidence>
<dbReference type="PANTHER" id="PTHR33347:SF34">
    <property type="entry name" value="PROTEIN SOB FIVE-LIKE 6"/>
    <property type="match status" value="1"/>
</dbReference>
<evidence type="ECO:0000256" key="7">
    <source>
        <dbReference type="SAM" id="MobiDB-lite"/>
    </source>
</evidence>
<evidence type="ECO:0000256" key="3">
    <source>
        <dbReference type="ARBA" id="ARBA00022712"/>
    </source>
</evidence>
<dbReference type="EMBL" id="SDAM02001607">
    <property type="protein sequence ID" value="KAH6822124.1"/>
    <property type="molecule type" value="Genomic_DNA"/>
</dbReference>
<accession>A0AAD4IVM6</accession>
<dbReference type="PANTHER" id="PTHR33347">
    <property type="entry name" value="OSJNBA0091C07.3 PROTEIN"/>
    <property type="match status" value="1"/>
</dbReference>
<evidence type="ECO:0000313" key="8">
    <source>
        <dbReference type="EMBL" id="KAH6822124.1"/>
    </source>
</evidence>
<evidence type="ECO:0000256" key="1">
    <source>
        <dbReference type="ARBA" id="ARBA00004496"/>
    </source>
</evidence>
<keyword evidence="9" id="KW-1185">Reference proteome</keyword>
<gene>
    <name evidence="8" type="ORF">C2S53_014062</name>
</gene>
<proteinExistence type="inferred from homology"/>
<protein>
    <submittedName>
        <fullName evidence="8">Uncharacterized protein</fullName>
    </submittedName>
</protein>
<feature type="region of interest" description="Disordered" evidence="7">
    <location>
        <begin position="131"/>
        <end position="172"/>
    </location>
</feature>
<dbReference type="Proteomes" id="UP001190926">
    <property type="component" value="Unassembled WGS sequence"/>
</dbReference>
<keyword evidence="5" id="KW-0539">Nucleus</keyword>
<comment type="caution">
    <text evidence="8">The sequence shown here is derived from an EMBL/GenBank/DDBJ whole genome shotgun (WGS) entry which is preliminary data.</text>
</comment>
<evidence type="ECO:0000313" key="9">
    <source>
        <dbReference type="Proteomes" id="UP001190926"/>
    </source>
</evidence>